<dbReference type="Gene3D" id="3.50.50.60">
    <property type="entry name" value="FAD/NAD(P)-binding domain"/>
    <property type="match status" value="1"/>
</dbReference>
<dbReference type="STRING" id="544711.F0UHN0"/>
<dbReference type="OrthoDB" id="498204at2759"/>
<accession>F0UHN0</accession>
<dbReference type="SUPFAM" id="SSF51905">
    <property type="entry name" value="FAD/NAD(P)-binding domain"/>
    <property type="match status" value="1"/>
</dbReference>
<gene>
    <name evidence="2" type="ORF">HCEG_04656</name>
</gene>
<dbReference type="Pfam" id="PF01266">
    <property type="entry name" value="DAO"/>
    <property type="match status" value="1"/>
</dbReference>
<dbReference type="InterPro" id="IPR036188">
    <property type="entry name" value="FAD/NAD-bd_sf"/>
</dbReference>
<evidence type="ECO:0000259" key="1">
    <source>
        <dbReference type="Pfam" id="PF01266"/>
    </source>
</evidence>
<proteinExistence type="predicted"/>
<dbReference type="VEuPathDB" id="FungiDB:I7I53_04187"/>
<dbReference type="GO" id="GO:0042147">
    <property type="term" value="P:retrograde transport, endosome to Golgi"/>
    <property type="evidence" value="ECO:0007669"/>
    <property type="project" value="TreeGrafter"/>
</dbReference>
<dbReference type="HOGENOM" id="CLU_007884_14_1_1"/>
<dbReference type="GO" id="GO:0005829">
    <property type="term" value="C:cytosol"/>
    <property type="evidence" value="ECO:0007669"/>
    <property type="project" value="GOC"/>
</dbReference>
<sequence length="457" mass="49383">MSTVIIGGGIIGHSTAYYLSLASKTHRHQIHIIDPATDLFDCASGYAAGFIVRDWYSPELAALGNLSFELHEQLSREHSGYEKWGYMRGTAVGLQAQYEDGQRSGSGHDWLRQGASRAEVAMRADEKRAGEPDEAPEWLTRQEGGRTERISDVGGTAQVDPLRLCQFLLAKCIERGVQVHNPARAIALIRNSSSGAITGITLQNRLTNTCSTIPCTNLIFTAGAWTPHAFNALFPTSLTRIPVTSLSGYSILVRSPRHTIAHERGTYAGTAHAVFTTHPRSCGFSPEIFSRAGGEIYLAGLNSAEMPLPALASEARGMMEAGDVARVRKAAVTLMGKLDPDAKARYAEGDANIDDLEVLREALCFRPWTESGRPIVTRVGDWVLGSGVVSPPGGGVFMATGHGPWGISLSLGTGKVMAEMVMGVKTSADSEMESAWFWTSMSILNCTSRHFVEQQLD</sequence>
<protein>
    <submittedName>
        <fullName evidence="2">FAD dependent oxidoreductase superfamily</fullName>
    </submittedName>
</protein>
<dbReference type="PANTHER" id="PTHR13847:SF185">
    <property type="entry name" value="FAD DEPENDENT OXIDOREDUCTASE SUPERFAMILY (AFU_ORTHOLOGUE AFUA_3G02360)"/>
    <property type="match status" value="1"/>
</dbReference>
<dbReference type="AlphaFoldDB" id="F0UHN0"/>
<dbReference type="InterPro" id="IPR006076">
    <property type="entry name" value="FAD-dep_OxRdtase"/>
</dbReference>
<evidence type="ECO:0000313" key="2">
    <source>
        <dbReference type="EMBL" id="EGC45441.1"/>
    </source>
</evidence>
<dbReference type="Gene3D" id="3.30.9.10">
    <property type="entry name" value="D-Amino Acid Oxidase, subunit A, domain 2"/>
    <property type="match status" value="1"/>
</dbReference>
<dbReference type="GO" id="GO:0005770">
    <property type="term" value="C:late endosome"/>
    <property type="evidence" value="ECO:0007669"/>
    <property type="project" value="TreeGrafter"/>
</dbReference>
<reference evidence="3" key="1">
    <citation type="submission" date="2008-07" db="EMBL/GenBank/DDBJ databases">
        <title>Annotation of Ajellomyces capsulatus strain H88.</title>
        <authorList>
            <person name="Champion M."/>
            <person name="Cuomo C."/>
            <person name="Ma L.-J."/>
            <person name="Henn M.R."/>
            <person name="Sil A."/>
            <person name="Goldman B."/>
            <person name="Young S.K."/>
            <person name="Kodira C.D."/>
            <person name="Zeng Q."/>
            <person name="Koehrsen M."/>
            <person name="Alvarado L."/>
            <person name="Berlin A."/>
            <person name="Borenstein D."/>
            <person name="Chen Z."/>
            <person name="Engels R."/>
            <person name="Freedman E."/>
            <person name="Gellesch M."/>
            <person name="Goldberg J."/>
            <person name="Griggs A."/>
            <person name="Gujja S."/>
            <person name="Heiman D."/>
            <person name="Hepburn T."/>
            <person name="Howarth C."/>
            <person name="Jen D."/>
            <person name="Larson L."/>
            <person name="Lewis B."/>
            <person name="Mehta T."/>
            <person name="Park D."/>
            <person name="Pearson M."/>
            <person name="Roberts A."/>
            <person name="Saif S."/>
            <person name="Shea T."/>
            <person name="Shenoy N."/>
            <person name="Sisk P."/>
            <person name="Stolte C."/>
            <person name="Sykes S."/>
            <person name="Walk T."/>
            <person name="White J."/>
            <person name="Yandava C."/>
            <person name="Klein B."/>
            <person name="McEwen J.G."/>
            <person name="Puccia R."/>
            <person name="Goldman G.H."/>
            <person name="Felipe M.S."/>
            <person name="Nino-Vega G."/>
            <person name="San-Blas G."/>
            <person name="Taylor J."/>
            <person name="Mendoza L."/>
            <person name="Galagan J."/>
            <person name="Nusbaum C."/>
            <person name="Birren B."/>
        </authorList>
    </citation>
    <scope>NUCLEOTIDE SEQUENCE [LARGE SCALE GENOMIC DNA]</scope>
    <source>
        <strain evidence="3">H88</strain>
    </source>
</reference>
<dbReference type="Proteomes" id="UP000008142">
    <property type="component" value="Unassembled WGS sequence"/>
</dbReference>
<dbReference type="EMBL" id="DS990639">
    <property type="protein sequence ID" value="EGC45441.1"/>
    <property type="molecule type" value="Genomic_DNA"/>
</dbReference>
<feature type="domain" description="FAD dependent oxidoreductase" evidence="1">
    <location>
        <begin position="4"/>
        <end position="420"/>
    </location>
</feature>
<evidence type="ECO:0000313" key="3">
    <source>
        <dbReference type="Proteomes" id="UP000008142"/>
    </source>
</evidence>
<dbReference type="OMA" id="GPWTPQV"/>
<dbReference type="PANTHER" id="PTHR13847">
    <property type="entry name" value="SARCOSINE DEHYDROGENASE-RELATED"/>
    <property type="match status" value="1"/>
</dbReference>
<name>F0UHN0_AJEC8</name>
<organism evidence="3">
    <name type="scientific">Ajellomyces capsulatus (strain H88)</name>
    <name type="common">Darling's disease fungus</name>
    <name type="synonym">Histoplasma capsulatum</name>
    <dbReference type="NCBI Taxonomy" id="544711"/>
    <lineage>
        <taxon>Eukaryota</taxon>
        <taxon>Fungi</taxon>
        <taxon>Dikarya</taxon>
        <taxon>Ascomycota</taxon>
        <taxon>Pezizomycotina</taxon>
        <taxon>Eurotiomycetes</taxon>
        <taxon>Eurotiomycetidae</taxon>
        <taxon>Onygenales</taxon>
        <taxon>Ajellomycetaceae</taxon>
        <taxon>Histoplasma</taxon>
    </lineage>
</organism>